<evidence type="ECO:0000313" key="1">
    <source>
        <dbReference type="EMBL" id="KAH9424927.1"/>
    </source>
</evidence>
<evidence type="ECO:0000313" key="2">
    <source>
        <dbReference type="Proteomes" id="UP000887458"/>
    </source>
</evidence>
<comment type="caution">
    <text evidence="1">The sequence shown here is derived from an EMBL/GenBank/DDBJ whole genome shotgun (WGS) entry which is preliminary data.</text>
</comment>
<organism evidence="1 2">
    <name type="scientific">Dermatophagoides pteronyssinus</name>
    <name type="common">European house dust mite</name>
    <dbReference type="NCBI Taxonomy" id="6956"/>
    <lineage>
        <taxon>Eukaryota</taxon>
        <taxon>Metazoa</taxon>
        <taxon>Ecdysozoa</taxon>
        <taxon>Arthropoda</taxon>
        <taxon>Chelicerata</taxon>
        <taxon>Arachnida</taxon>
        <taxon>Acari</taxon>
        <taxon>Acariformes</taxon>
        <taxon>Sarcoptiformes</taxon>
        <taxon>Astigmata</taxon>
        <taxon>Psoroptidia</taxon>
        <taxon>Analgoidea</taxon>
        <taxon>Pyroglyphidae</taxon>
        <taxon>Dermatophagoidinae</taxon>
        <taxon>Dermatophagoides</taxon>
    </lineage>
</organism>
<sequence length="64" mass="7221">QLRLSSGGQNHLSVTTTTLIHSFLAIVKYPIQIIQSLSTILLIITGYDDRCQIMLWSIESFDNL</sequence>
<feature type="non-terminal residue" evidence="1">
    <location>
        <position position="64"/>
    </location>
</feature>
<accession>A0ABQ8JQM9</accession>
<dbReference type="Proteomes" id="UP000887458">
    <property type="component" value="Unassembled WGS sequence"/>
</dbReference>
<keyword evidence="2" id="KW-1185">Reference proteome</keyword>
<name>A0ABQ8JQM9_DERPT</name>
<gene>
    <name evidence="1" type="ORF">DERP_009149</name>
</gene>
<protein>
    <submittedName>
        <fullName evidence="1">Uncharacterized protein</fullName>
    </submittedName>
</protein>
<proteinExistence type="predicted"/>
<reference evidence="1 2" key="1">
    <citation type="journal article" date="2018" name="J. Allergy Clin. Immunol.">
        <title>High-quality assembly of Dermatophagoides pteronyssinus genome and transcriptome reveals a wide range of novel allergens.</title>
        <authorList>
            <person name="Liu X.Y."/>
            <person name="Yang K.Y."/>
            <person name="Wang M.Q."/>
            <person name="Kwok J.S."/>
            <person name="Zeng X."/>
            <person name="Yang Z."/>
            <person name="Xiao X.J."/>
            <person name="Lau C.P."/>
            <person name="Li Y."/>
            <person name="Huang Z.M."/>
            <person name="Ba J.G."/>
            <person name="Yim A.K."/>
            <person name="Ouyang C.Y."/>
            <person name="Ngai S.M."/>
            <person name="Chan T.F."/>
            <person name="Leung E.L."/>
            <person name="Liu L."/>
            <person name="Liu Z.G."/>
            <person name="Tsui S.K."/>
        </authorList>
    </citation>
    <scope>NUCLEOTIDE SEQUENCE [LARGE SCALE GENOMIC DNA]</scope>
    <source>
        <strain evidence="1">Derp</strain>
    </source>
</reference>
<dbReference type="EMBL" id="NJHN03000024">
    <property type="protein sequence ID" value="KAH9424927.1"/>
    <property type="molecule type" value="Genomic_DNA"/>
</dbReference>
<feature type="non-terminal residue" evidence="1">
    <location>
        <position position="1"/>
    </location>
</feature>
<reference evidence="1 2" key="2">
    <citation type="journal article" date="2022" name="Mol. Biol. Evol.">
        <title>Comparative Genomics Reveals Insights into the Divergent Evolution of Astigmatic Mites and Household Pest Adaptations.</title>
        <authorList>
            <person name="Xiong Q."/>
            <person name="Wan A.T."/>
            <person name="Liu X."/>
            <person name="Fung C.S."/>
            <person name="Xiao X."/>
            <person name="Malainual N."/>
            <person name="Hou J."/>
            <person name="Wang L."/>
            <person name="Wang M."/>
            <person name="Yang K.Y."/>
            <person name="Cui Y."/>
            <person name="Leung E.L."/>
            <person name="Nong W."/>
            <person name="Shin S.K."/>
            <person name="Au S.W."/>
            <person name="Jeong K.Y."/>
            <person name="Chew F.T."/>
            <person name="Hui J.H."/>
            <person name="Leung T.F."/>
            <person name="Tungtrongchitr A."/>
            <person name="Zhong N."/>
            <person name="Liu Z."/>
            <person name="Tsui S.K."/>
        </authorList>
    </citation>
    <scope>NUCLEOTIDE SEQUENCE [LARGE SCALE GENOMIC DNA]</scope>
    <source>
        <strain evidence="1">Derp</strain>
    </source>
</reference>